<organism evidence="3 4">
    <name type="scientific">Thraustotheca clavata</name>
    <dbReference type="NCBI Taxonomy" id="74557"/>
    <lineage>
        <taxon>Eukaryota</taxon>
        <taxon>Sar</taxon>
        <taxon>Stramenopiles</taxon>
        <taxon>Oomycota</taxon>
        <taxon>Saprolegniomycetes</taxon>
        <taxon>Saprolegniales</taxon>
        <taxon>Achlyaceae</taxon>
        <taxon>Thraustotheca</taxon>
    </lineage>
</organism>
<comment type="caution">
    <text evidence="3">The sequence shown here is derived from an EMBL/GenBank/DDBJ whole genome shotgun (WGS) entry which is preliminary data.</text>
</comment>
<feature type="non-terminal residue" evidence="3">
    <location>
        <position position="1"/>
    </location>
</feature>
<dbReference type="CDD" id="cd18316">
    <property type="entry name" value="BTB_POZ_KCTD-like"/>
    <property type="match status" value="1"/>
</dbReference>
<protein>
    <recommendedName>
        <fullName evidence="2">Potassium channel tetramerisation-type BTB domain-containing protein</fullName>
    </recommendedName>
</protein>
<evidence type="ECO:0000256" key="1">
    <source>
        <dbReference type="SAM" id="Coils"/>
    </source>
</evidence>
<proteinExistence type="predicted"/>
<reference evidence="3 4" key="1">
    <citation type="journal article" date="2014" name="Genome Biol. Evol.">
        <title>The secreted proteins of Achlya hypogyna and Thraustotheca clavata identify the ancestral oomycete secretome and reveal gene acquisitions by horizontal gene transfer.</title>
        <authorList>
            <person name="Misner I."/>
            <person name="Blouin N."/>
            <person name="Leonard G."/>
            <person name="Richards T.A."/>
            <person name="Lane C.E."/>
        </authorList>
    </citation>
    <scope>NUCLEOTIDE SEQUENCE [LARGE SCALE GENOMIC DNA]</scope>
    <source>
        <strain evidence="3 4">ATCC 34112</strain>
    </source>
</reference>
<feature type="coiled-coil region" evidence="1">
    <location>
        <begin position="5"/>
        <end position="39"/>
    </location>
</feature>
<evidence type="ECO:0000259" key="2">
    <source>
        <dbReference type="Pfam" id="PF02214"/>
    </source>
</evidence>
<dbReference type="PANTHER" id="PTHR14499:SF136">
    <property type="entry name" value="GH08630P"/>
    <property type="match status" value="1"/>
</dbReference>
<dbReference type="EMBL" id="JNBS01003412">
    <property type="protein sequence ID" value="OQR87385.1"/>
    <property type="molecule type" value="Genomic_DNA"/>
</dbReference>
<dbReference type="Pfam" id="PF02214">
    <property type="entry name" value="BTB_2"/>
    <property type="match status" value="1"/>
</dbReference>
<dbReference type="Proteomes" id="UP000243217">
    <property type="component" value="Unassembled WGS sequence"/>
</dbReference>
<dbReference type="Gene3D" id="3.30.710.10">
    <property type="entry name" value="Potassium Channel Kv1.1, Chain A"/>
    <property type="match status" value="1"/>
</dbReference>
<accession>A0A1V9YNU7</accession>
<dbReference type="PANTHER" id="PTHR14499">
    <property type="entry name" value="POTASSIUM CHANNEL TETRAMERIZATION DOMAIN-CONTAINING"/>
    <property type="match status" value="1"/>
</dbReference>
<dbReference type="AlphaFoldDB" id="A0A1V9YNU7"/>
<dbReference type="InterPro" id="IPR003131">
    <property type="entry name" value="T1-type_BTB"/>
</dbReference>
<gene>
    <name evidence="3" type="ORF">THRCLA_10464</name>
</gene>
<sequence length="192" mass="21916">HATQAAELENLYGSMYHALEQLESEVQIYEEKKQKWHEIEQRVEDSINKLANSVIKLNVGGRIFAIPKDTLLRFEGSYFHAMLANDRWKPDLDNDAYFIDADPTLFEYVMAYLREGDLSCEGLPPLKKQRLMKTLDYFNLEVLKWDAGASEGITVGAILLSEDKRTVSFSLSIAEESGFIQANHPVDRVSIQ</sequence>
<keyword evidence="1" id="KW-0175">Coiled coil</keyword>
<dbReference type="GO" id="GO:0051260">
    <property type="term" value="P:protein homooligomerization"/>
    <property type="evidence" value="ECO:0007669"/>
    <property type="project" value="InterPro"/>
</dbReference>
<feature type="non-terminal residue" evidence="3">
    <location>
        <position position="192"/>
    </location>
</feature>
<dbReference type="InterPro" id="IPR011333">
    <property type="entry name" value="SKP1/BTB/POZ_sf"/>
</dbReference>
<dbReference type="SUPFAM" id="SSF54695">
    <property type="entry name" value="POZ domain"/>
    <property type="match status" value="1"/>
</dbReference>
<name>A0A1V9YNU7_9STRA</name>
<keyword evidence="4" id="KW-1185">Reference proteome</keyword>
<dbReference type="STRING" id="74557.A0A1V9YNU7"/>
<feature type="domain" description="Potassium channel tetramerisation-type BTB" evidence="2">
    <location>
        <begin position="55"/>
        <end position="143"/>
    </location>
</feature>
<dbReference type="OrthoDB" id="2414723at2759"/>
<evidence type="ECO:0000313" key="4">
    <source>
        <dbReference type="Proteomes" id="UP000243217"/>
    </source>
</evidence>
<evidence type="ECO:0000313" key="3">
    <source>
        <dbReference type="EMBL" id="OQR87385.1"/>
    </source>
</evidence>